<dbReference type="GO" id="GO:0005524">
    <property type="term" value="F:ATP binding"/>
    <property type="evidence" value="ECO:0007669"/>
    <property type="project" value="InterPro"/>
</dbReference>
<sequence>MAGPTTSAPAGGTAVASTVFPFPVDTLRGVAAHAHVPFGELSLLEVIPSSCALTAAVLDYAALQAPPDAPRLARGDLPPRRALWINPSCSTVPPPPAHKDDADATVDAATAAAADAATAKIIDAVLGGDDTAARSVARKSLQAGGGEPRIKAGAGLGVTAVSWPPPPSLTARAVRASMQGGGAGAQGATADGADGPGEDNGAADASGTIYVVAHAVGPPVYVPSAGAPTLYRSLVLASASADGEAALAAFVDGVVQWHMAVNKTKPTRLRFGLYRFSASPCSTMGRWLSDGHHPGRRLSSVVLPDGMARDVVTDVLSFLSPTTKTWYRHHGLPYRRSYLLHGVPGSGKTSLIVALASTFQLTACFLTVTSGRFNNQLLGSALRSLPAHALLVLEDVDALFGGGRKATAAAGEVTFSGLLNALDGLAAADSVLVVLTTNMAVGDLDPALIRGGRVDRLWAFGPPTGAQLGDLFRSYYPGADAEVAASFGAAMEAGLGPGVSMAAAQQLFIRCRGGSAADAVAAVPSFCVEYRARRSEEGATEAVPAC</sequence>
<dbReference type="EMBL" id="KV919021">
    <property type="protein sequence ID" value="OSX73062.1"/>
    <property type="molecule type" value="Genomic_DNA"/>
</dbReference>
<accession>A0A1X6NWV9</accession>
<comment type="similarity">
    <text evidence="1">Belongs to the AAA ATPase family. BCS1 subfamily.</text>
</comment>
<dbReference type="InterPro" id="IPR003959">
    <property type="entry name" value="ATPase_AAA_core"/>
</dbReference>
<evidence type="ECO:0000256" key="1">
    <source>
        <dbReference type="ARBA" id="ARBA00007448"/>
    </source>
</evidence>
<dbReference type="Pfam" id="PF00004">
    <property type="entry name" value="AAA"/>
    <property type="match status" value="1"/>
</dbReference>
<dbReference type="SUPFAM" id="SSF52540">
    <property type="entry name" value="P-loop containing nucleoside triphosphate hydrolases"/>
    <property type="match status" value="1"/>
</dbReference>
<feature type="region of interest" description="Disordered" evidence="2">
    <location>
        <begin position="177"/>
        <end position="201"/>
    </location>
</feature>
<name>A0A1X6NWV9_PORUM</name>
<dbReference type="SMART" id="SM00382">
    <property type="entry name" value="AAA"/>
    <property type="match status" value="1"/>
</dbReference>
<proteinExistence type="inferred from homology"/>
<gene>
    <name evidence="4" type="ORF">BU14_0381s0003</name>
</gene>
<dbReference type="PANTHER" id="PTHR23070">
    <property type="entry name" value="BCS1 AAA-TYPE ATPASE"/>
    <property type="match status" value="1"/>
</dbReference>
<evidence type="ECO:0000256" key="2">
    <source>
        <dbReference type="SAM" id="MobiDB-lite"/>
    </source>
</evidence>
<dbReference type="InterPro" id="IPR003593">
    <property type="entry name" value="AAA+_ATPase"/>
</dbReference>
<feature type="domain" description="AAA+ ATPase" evidence="3">
    <location>
        <begin position="334"/>
        <end position="464"/>
    </location>
</feature>
<reference evidence="4 5" key="1">
    <citation type="submission" date="2017-03" db="EMBL/GenBank/DDBJ databases">
        <title>WGS assembly of Porphyra umbilicalis.</title>
        <authorList>
            <person name="Brawley S.H."/>
            <person name="Blouin N.A."/>
            <person name="Ficko-Blean E."/>
            <person name="Wheeler G.L."/>
            <person name="Lohr M."/>
            <person name="Goodson H.V."/>
            <person name="Jenkins J.W."/>
            <person name="Blaby-Haas C.E."/>
            <person name="Helliwell K.E."/>
            <person name="Chan C."/>
            <person name="Marriage T."/>
            <person name="Bhattacharya D."/>
            <person name="Klein A.S."/>
            <person name="Badis Y."/>
            <person name="Brodie J."/>
            <person name="Cao Y."/>
            <person name="Collen J."/>
            <person name="Dittami S.M."/>
            <person name="Gachon C.M."/>
            <person name="Green B.R."/>
            <person name="Karpowicz S."/>
            <person name="Kim J.W."/>
            <person name="Kudahl U."/>
            <person name="Lin S."/>
            <person name="Michel G."/>
            <person name="Mittag M."/>
            <person name="Olson B.J."/>
            <person name="Pangilinan J."/>
            <person name="Peng Y."/>
            <person name="Qiu H."/>
            <person name="Shu S."/>
            <person name="Singer J.T."/>
            <person name="Smith A.G."/>
            <person name="Sprecher B.N."/>
            <person name="Wagner V."/>
            <person name="Wang W."/>
            <person name="Wang Z.-Y."/>
            <person name="Yan J."/>
            <person name="Yarish C."/>
            <person name="Zoeuner-Riek S."/>
            <person name="Zhuang Y."/>
            <person name="Zou Y."/>
            <person name="Lindquist E.A."/>
            <person name="Grimwood J."/>
            <person name="Barry K."/>
            <person name="Rokhsar D.S."/>
            <person name="Schmutz J."/>
            <person name="Stiller J.W."/>
            <person name="Grossman A.R."/>
            <person name="Prochnik S.E."/>
        </authorList>
    </citation>
    <scope>NUCLEOTIDE SEQUENCE [LARGE SCALE GENOMIC DNA]</scope>
    <source>
        <strain evidence="4">4086291</strain>
    </source>
</reference>
<organism evidence="4 5">
    <name type="scientific">Porphyra umbilicalis</name>
    <name type="common">Purple laver</name>
    <name type="synonym">Red alga</name>
    <dbReference type="NCBI Taxonomy" id="2786"/>
    <lineage>
        <taxon>Eukaryota</taxon>
        <taxon>Rhodophyta</taxon>
        <taxon>Bangiophyceae</taxon>
        <taxon>Bangiales</taxon>
        <taxon>Bangiaceae</taxon>
        <taxon>Porphyra</taxon>
    </lineage>
</organism>
<evidence type="ECO:0000259" key="3">
    <source>
        <dbReference type="SMART" id="SM00382"/>
    </source>
</evidence>
<evidence type="ECO:0000313" key="4">
    <source>
        <dbReference type="EMBL" id="OSX73062.1"/>
    </source>
</evidence>
<dbReference type="Gene3D" id="3.40.50.300">
    <property type="entry name" value="P-loop containing nucleotide triphosphate hydrolases"/>
    <property type="match status" value="1"/>
</dbReference>
<dbReference type="InterPro" id="IPR050747">
    <property type="entry name" value="Mitochondrial_chaperone_BCS1"/>
</dbReference>
<evidence type="ECO:0000313" key="5">
    <source>
        <dbReference type="Proteomes" id="UP000218209"/>
    </source>
</evidence>
<protein>
    <recommendedName>
        <fullName evidence="3">AAA+ ATPase domain-containing protein</fullName>
    </recommendedName>
</protein>
<dbReference type="OrthoDB" id="10251412at2759"/>
<keyword evidence="5" id="KW-1185">Reference proteome</keyword>
<dbReference type="Proteomes" id="UP000218209">
    <property type="component" value="Unassembled WGS sequence"/>
</dbReference>
<dbReference type="InterPro" id="IPR027417">
    <property type="entry name" value="P-loop_NTPase"/>
</dbReference>
<dbReference type="GO" id="GO:0016887">
    <property type="term" value="F:ATP hydrolysis activity"/>
    <property type="evidence" value="ECO:0007669"/>
    <property type="project" value="InterPro"/>
</dbReference>
<dbReference type="AlphaFoldDB" id="A0A1X6NWV9"/>